<feature type="region of interest" description="Disordered" evidence="1">
    <location>
        <begin position="1"/>
        <end position="150"/>
    </location>
</feature>
<feature type="compositionally biased region" description="Basic residues" evidence="1">
    <location>
        <begin position="62"/>
        <end position="74"/>
    </location>
</feature>
<organism evidence="2 3">
    <name type="scientific">Fusarium longipes</name>
    <dbReference type="NCBI Taxonomy" id="694270"/>
    <lineage>
        <taxon>Eukaryota</taxon>
        <taxon>Fungi</taxon>
        <taxon>Dikarya</taxon>
        <taxon>Ascomycota</taxon>
        <taxon>Pezizomycotina</taxon>
        <taxon>Sordariomycetes</taxon>
        <taxon>Hypocreomycetidae</taxon>
        <taxon>Hypocreales</taxon>
        <taxon>Nectriaceae</taxon>
        <taxon>Fusarium</taxon>
    </lineage>
</organism>
<feature type="compositionally biased region" description="Polar residues" evidence="1">
    <location>
        <begin position="230"/>
        <end position="241"/>
    </location>
</feature>
<comment type="caution">
    <text evidence="2">The sequence shown here is derived from an EMBL/GenBank/DDBJ whole genome shotgun (WGS) entry which is preliminary data.</text>
</comment>
<feature type="compositionally biased region" description="Low complexity" evidence="1">
    <location>
        <begin position="33"/>
        <end position="42"/>
    </location>
</feature>
<reference evidence="2 3" key="1">
    <citation type="journal article" date="2018" name="PLoS Pathog.">
        <title>Evolution of structural diversity of trichothecenes, a family of toxins produced by plant pathogenic and entomopathogenic fungi.</title>
        <authorList>
            <person name="Proctor R.H."/>
            <person name="McCormick S.P."/>
            <person name="Kim H.S."/>
            <person name="Cardoza R.E."/>
            <person name="Stanley A.M."/>
            <person name="Lindo L."/>
            <person name="Kelly A."/>
            <person name="Brown D.W."/>
            <person name="Lee T."/>
            <person name="Vaughan M.M."/>
            <person name="Alexander N.J."/>
            <person name="Busman M."/>
            <person name="Gutierrez S."/>
        </authorList>
    </citation>
    <scope>NUCLEOTIDE SEQUENCE [LARGE SCALE GENOMIC DNA]</scope>
    <source>
        <strain evidence="2 3">NRRL 20695</strain>
    </source>
</reference>
<feature type="region of interest" description="Disordered" evidence="1">
    <location>
        <begin position="198"/>
        <end position="363"/>
    </location>
</feature>
<accession>A0A395RLP8</accession>
<evidence type="ECO:0000256" key="1">
    <source>
        <dbReference type="SAM" id="MobiDB-lite"/>
    </source>
</evidence>
<feature type="compositionally biased region" description="Basic and acidic residues" evidence="1">
    <location>
        <begin position="333"/>
        <end position="346"/>
    </location>
</feature>
<dbReference type="EMBL" id="PXOG01000334">
    <property type="protein sequence ID" value="RGP60699.1"/>
    <property type="molecule type" value="Genomic_DNA"/>
</dbReference>
<feature type="compositionally biased region" description="Basic residues" evidence="1">
    <location>
        <begin position="308"/>
        <end position="318"/>
    </location>
</feature>
<dbReference type="OrthoDB" id="5154006at2759"/>
<protein>
    <recommendedName>
        <fullName evidence="4">Myb-like domain-containing protein</fullName>
    </recommendedName>
</protein>
<feature type="compositionally biased region" description="Low complexity" evidence="1">
    <location>
        <begin position="200"/>
        <end position="216"/>
    </location>
</feature>
<feature type="compositionally biased region" description="Acidic residues" evidence="1">
    <location>
        <begin position="242"/>
        <end position="257"/>
    </location>
</feature>
<proteinExistence type="predicted"/>
<dbReference type="Proteomes" id="UP000266234">
    <property type="component" value="Unassembled WGS sequence"/>
</dbReference>
<gene>
    <name evidence="2" type="ORF">FLONG3_10755</name>
</gene>
<feature type="compositionally biased region" description="Polar residues" evidence="1">
    <location>
        <begin position="349"/>
        <end position="358"/>
    </location>
</feature>
<keyword evidence="3" id="KW-1185">Reference proteome</keyword>
<feature type="compositionally biased region" description="Polar residues" evidence="1">
    <location>
        <begin position="76"/>
        <end position="90"/>
    </location>
</feature>
<feature type="compositionally biased region" description="Polar residues" evidence="1">
    <location>
        <begin position="20"/>
        <end position="31"/>
    </location>
</feature>
<feature type="compositionally biased region" description="Acidic residues" evidence="1">
    <location>
        <begin position="266"/>
        <end position="277"/>
    </location>
</feature>
<evidence type="ECO:0000313" key="2">
    <source>
        <dbReference type="EMBL" id="RGP60699.1"/>
    </source>
</evidence>
<name>A0A395RLP8_9HYPO</name>
<sequence length="475" mass="52150">MGHKSVASGFGQVADDTAAPTHTSWTSSAGEDSSGYESSVSSFANNNTCTKSRGMKCTKSCCKGKGKAKDRRVKIVTSSEAESSDNTGATKSADEEIAASVQLSSNLRKNQKSKGKAVQFRSETEDESSAQTGEASTGLDTAVKYTNPSVVDPNWSISEDYRLRGMKDAGETWKFIASSLCKSMGDVRARWKILQRQTVASETSTGPETSEATTEPETGDVTTEGDSEDATSGVSNGNETTSDNETDDQGEESEETSEDKIQSDNGDNENEQDSSTDDSEHQTEDTNEETNFVPKSKGKAPANSSVKNKWHKGARNRKVAKENKVAKARSKSKTLEQDDSSMKSDEGESGNTSDSPSQLGYDDAERRQQMDYLYNEIYGDMYPADVHPNPDARLSQRDCEILATIDSKYTRSRWLEIQANFCNVTGRMIPLEAIKDKFERAEAEKEARCDARQLKKQMEKVKEWVDDQACRDSDE</sequence>
<dbReference type="AlphaFoldDB" id="A0A395RLP8"/>
<evidence type="ECO:0008006" key="4">
    <source>
        <dbReference type="Google" id="ProtNLM"/>
    </source>
</evidence>
<dbReference type="STRING" id="694270.A0A395RLP8"/>
<feature type="compositionally biased region" description="Polar residues" evidence="1">
    <location>
        <begin position="129"/>
        <end position="149"/>
    </location>
</feature>
<evidence type="ECO:0000313" key="3">
    <source>
        <dbReference type="Proteomes" id="UP000266234"/>
    </source>
</evidence>